<sequence length="137" mass="15674">MQWQSMGRRAKTYLRSLIASGHGTAIPSELWPTRCVPVADQPFRQTSKVGRHEPGCLLFLVSLLSILTLPNPPTETNTSKRDLNTMALLWTPRHAPTRRFRMPELIPRIPRAVPQHPRMDDPKCRHRLGEPARWDGP</sequence>
<dbReference type="Proteomes" id="UP000240883">
    <property type="component" value="Unassembled WGS sequence"/>
</dbReference>
<evidence type="ECO:0000256" key="1">
    <source>
        <dbReference type="SAM" id="MobiDB-lite"/>
    </source>
</evidence>
<gene>
    <name evidence="2" type="ORF">BS50DRAFT_142078</name>
</gene>
<organism evidence="2 3">
    <name type="scientific">Corynespora cassiicola Philippines</name>
    <dbReference type="NCBI Taxonomy" id="1448308"/>
    <lineage>
        <taxon>Eukaryota</taxon>
        <taxon>Fungi</taxon>
        <taxon>Dikarya</taxon>
        <taxon>Ascomycota</taxon>
        <taxon>Pezizomycotina</taxon>
        <taxon>Dothideomycetes</taxon>
        <taxon>Pleosporomycetidae</taxon>
        <taxon>Pleosporales</taxon>
        <taxon>Corynesporascaceae</taxon>
        <taxon>Corynespora</taxon>
    </lineage>
</organism>
<dbReference type="AlphaFoldDB" id="A0A2T2NA53"/>
<evidence type="ECO:0000313" key="2">
    <source>
        <dbReference type="EMBL" id="PSN62293.1"/>
    </source>
</evidence>
<keyword evidence="3" id="KW-1185">Reference proteome</keyword>
<evidence type="ECO:0000313" key="3">
    <source>
        <dbReference type="Proteomes" id="UP000240883"/>
    </source>
</evidence>
<feature type="compositionally biased region" description="Basic and acidic residues" evidence="1">
    <location>
        <begin position="117"/>
        <end position="137"/>
    </location>
</feature>
<proteinExistence type="predicted"/>
<name>A0A2T2NA53_CORCC</name>
<protein>
    <submittedName>
        <fullName evidence="2">Uncharacterized protein</fullName>
    </submittedName>
</protein>
<accession>A0A2T2NA53</accession>
<reference evidence="2 3" key="1">
    <citation type="journal article" date="2018" name="Front. Microbiol.">
        <title>Genome-Wide Analysis of Corynespora cassiicola Leaf Fall Disease Putative Effectors.</title>
        <authorList>
            <person name="Lopez D."/>
            <person name="Ribeiro S."/>
            <person name="Label P."/>
            <person name="Fumanal B."/>
            <person name="Venisse J.S."/>
            <person name="Kohler A."/>
            <person name="de Oliveira R.R."/>
            <person name="Labutti K."/>
            <person name="Lipzen A."/>
            <person name="Lail K."/>
            <person name="Bauer D."/>
            <person name="Ohm R.A."/>
            <person name="Barry K.W."/>
            <person name="Spatafora J."/>
            <person name="Grigoriev I.V."/>
            <person name="Martin F.M."/>
            <person name="Pujade-Renaud V."/>
        </authorList>
    </citation>
    <scope>NUCLEOTIDE SEQUENCE [LARGE SCALE GENOMIC DNA]</scope>
    <source>
        <strain evidence="2 3">Philippines</strain>
    </source>
</reference>
<feature type="region of interest" description="Disordered" evidence="1">
    <location>
        <begin position="112"/>
        <end position="137"/>
    </location>
</feature>
<dbReference type="EMBL" id="KZ678142">
    <property type="protein sequence ID" value="PSN62293.1"/>
    <property type="molecule type" value="Genomic_DNA"/>
</dbReference>